<evidence type="ECO:0000313" key="7">
    <source>
        <dbReference type="EMBL" id="OWQ97695.1"/>
    </source>
</evidence>
<evidence type="ECO:0000256" key="3">
    <source>
        <dbReference type="ARBA" id="ARBA00022763"/>
    </source>
</evidence>
<dbReference type="CDD" id="cd00221">
    <property type="entry name" value="Vsr"/>
    <property type="match status" value="1"/>
</dbReference>
<dbReference type="GO" id="GO:0004519">
    <property type="term" value="F:endonuclease activity"/>
    <property type="evidence" value="ECO:0007669"/>
    <property type="project" value="UniProtKB-KW"/>
</dbReference>
<dbReference type="EMBL" id="NISK01000002">
    <property type="protein sequence ID" value="OWQ97695.1"/>
    <property type="molecule type" value="Genomic_DNA"/>
</dbReference>
<keyword evidence="3 6" id="KW-0227">DNA damage</keyword>
<gene>
    <name evidence="7" type="ORF">CDQ92_10995</name>
</gene>
<proteinExistence type="inferred from homology"/>
<dbReference type="GO" id="GO:0006298">
    <property type="term" value="P:mismatch repair"/>
    <property type="evidence" value="ECO:0007669"/>
    <property type="project" value="UniProtKB-UniRule"/>
</dbReference>
<dbReference type="PIRSF" id="PIRSF018267">
    <property type="entry name" value="VSR_endonuc"/>
    <property type="match status" value="1"/>
</dbReference>
<dbReference type="NCBIfam" id="TIGR00632">
    <property type="entry name" value="vsr"/>
    <property type="match status" value="1"/>
</dbReference>
<dbReference type="AlphaFoldDB" id="A0A246JXB1"/>
<organism evidence="7 8">
    <name type="scientific">Sphingopyxis bauzanensis</name>
    <dbReference type="NCBI Taxonomy" id="651663"/>
    <lineage>
        <taxon>Bacteria</taxon>
        <taxon>Pseudomonadati</taxon>
        <taxon>Pseudomonadota</taxon>
        <taxon>Alphaproteobacteria</taxon>
        <taxon>Sphingomonadales</taxon>
        <taxon>Sphingomonadaceae</taxon>
        <taxon>Sphingopyxis</taxon>
    </lineage>
</organism>
<keyword evidence="1 6" id="KW-0540">Nuclease</keyword>
<keyword evidence="4 6" id="KW-0378">Hydrolase</keyword>
<sequence>MDTLTPAARGERMSRVRGKDTKPELLVRSLIHRMGFRFRLHRRDLPGSPDLAFPSRRKVIFVHGCYWHRHPDPYCKLARLPKSRLDFWLPKLEGNRQRDLRNIDALDRLGWGVLVIWECELKNVASLELKIRTFLKT</sequence>
<dbReference type="GO" id="GO:0016787">
    <property type="term" value="F:hydrolase activity"/>
    <property type="evidence" value="ECO:0007669"/>
    <property type="project" value="UniProtKB-KW"/>
</dbReference>
<dbReference type="OrthoDB" id="9801520at2"/>
<dbReference type="SUPFAM" id="SSF52980">
    <property type="entry name" value="Restriction endonuclease-like"/>
    <property type="match status" value="1"/>
</dbReference>
<evidence type="ECO:0000256" key="1">
    <source>
        <dbReference type="ARBA" id="ARBA00022722"/>
    </source>
</evidence>
<dbReference type="Gene3D" id="3.40.960.10">
    <property type="entry name" value="VSR Endonuclease"/>
    <property type="match status" value="1"/>
</dbReference>
<keyword evidence="5 6" id="KW-0234">DNA repair</keyword>
<evidence type="ECO:0000256" key="4">
    <source>
        <dbReference type="ARBA" id="ARBA00022801"/>
    </source>
</evidence>
<comment type="function">
    <text evidence="6">May nick specific sequences that contain T:G mispairs resulting from m5C-deamination.</text>
</comment>
<dbReference type="Proteomes" id="UP000197361">
    <property type="component" value="Unassembled WGS sequence"/>
</dbReference>
<evidence type="ECO:0000313" key="8">
    <source>
        <dbReference type="Proteomes" id="UP000197361"/>
    </source>
</evidence>
<comment type="caution">
    <text evidence="7">The sequence shown here is derived from an EMBL/GenBank/DDBJ whole genome shotgun (WGS) entry which is preliminary data.</text>
</comment>
<accession>A0A246JXB1</accession>
<keyword evidence="8" id="KW-1185">Reference proteome</keyword>
<evidence type="ECO:0000256" key="5">
    <source>
        <dbReference type="ARBA" id="ARBA00023204"/>
    </source>
</evidence>
<comment type="similarity">
    <text evidence="6">Belongs to the vsr family.</text>
</comment>
<dbReference type="Pfam" id="PF03852">
    <property type="entry name" value="Vsr"/>
    <property type="match status" value="1"/>
</dbReference>
<dbReference type="InterPro" id="IPR011335">
    <property type="entry name" value="Restrct_endonuc-II-like"/>
</dbReference>
<reference evidence="7 8" key="1">
    <citation type="journal article" date="2010" name="Int. J. Syst. Evol. Microbiol.">
        <title>Sphingopyxis bauzanensis sp. nov., a psychrophilic bacterium isolated from soil.</title>
        <authorList>
            <person name="Zhang D.C."/>
            <person name="Liu H.C."/>
            <person name="Xin Y.H."/>
            <person name="Zhou Y.G."/>
            <person name="Schinner F."/>
            <person name="Margesin R."/>
        </authorList>
    </citation>
    <scope>NUCLEOTIDE SEQUENCE [LARGE SCALE GENOMIC DNA]</scope>
    <source>
        <strain evidence="7 8">DSM 22271</strain>
    </source>
</reference>
<dbReference type="REBASE" id="230669">
    <property type="entry name" value="V.Sba22271ORF11000P"/>
</dbReference>
<protein>
    <recommendedName>
        <fullName evidence="6">Very short patch repair endonuclease</fullName>
        <ecNumber evidence="6">3.1.-.-</ecNumber>
    </recommendedName>
</protein>
<keyword evidence="2 6" id="KW-0255">Endonuclease</keyword>
<name>A0A246JXB1_9SPHN</name>
<dbReference type="RefSeq" id="WP_088441379.1">
    <property type="nucleotide sequence ID" value="NZ_BMMC01000013.1"/>
</dbReference>
<dbReference type="InterPro" id="IPR004603">
    <property type="entry name" value="DNA_mismatch_endonuc_vsr"/>
</dbReference>
<evidence type="ECO:0000256" key="2">
    <source>
        <dbReference type="ARBA" id="ARBA00022759"/>
    </source>
</evidence>
<dbReference type="EC" id="3.1.-.-" evidence="6"/>
<evidence type="ECO:0000256" key="6">
    <source>
        <dbReference type="PIRNR" id="PIRNR018267"/>
    </source>
</evidence>